<name>A0A126T673_9GAMM</name>
<evidence type="ECO:0000256" key="3">
    <source>
        <dbReference type="ARBA" id="ARBA00022490"/>
    </source>
</evidence>
<evidence type="ECO:0000256" key="5">
    <source>
        <dbReference type="SAM" id="Coils"/>
    </source>
</evidence>
<feature type="region of interest" description="Disordered" evidence="6">
    <location>
        <begin position="48"/>
        <end position="85"/>
    </location>
</feature>
<dbReference type="GO" id="GO:0032993">
    <property type="term" value="C:protein-DNA complex"/>
    <property type="evidence" value="ECO:0007669"/>
    <property type="project" value="TreeGrafter"/>
</dbReference>
<dbReference type="RefSeq" id="WP_036275198.1">
    <property type="nucleotide sequence ID" value="NZ_CP014476.1"/>
</dbReference>
<dbReference type="InterPro" id="IPR037150">
    <property type="entry name" value="H-NS_C_dom_sf"/>
</dbReference>
<dbReference type="PANTHER" id="PTHR38097:SF2">
    <property type="entry name" value="DNA-BINDING PROTEIN STPA"/>
    <property type="match status" value="1"/>
</dbReference>
<evidence type="ECO:0000256" key="2">
    <source>
        <dbReference type="ARBA" id="ARBA00010610"/>
    </source>
</evidence>
<dbReference type="GO" id="GO:0000976">
    <property type="term" value="F:transcription cis-regulatory region binding"/>
    <property type="evidence" value="ECO:0007669"/>
    <property type="project" value="TreeGrafter"/>
</dbReference>
<evidence type="ECO:0000256" key="4">
    <source>
        <dbReference type="ARBA" id="ARBA00023125"/>
    </source>
</evidence>
<keyword evidence="3" id="KW-0963">Cytoplasm</keyword>
<keyword evidence="5" id="KW-0175">Coiled coil</keyword>
<dbReference type="Gene3D" id="4.10.430.10">
    <property type="entry name" value="Histone-like protein H-NS, C-terminal domain"/>
    <property type="match status" value="1"/>
</dbReference>
<dbReference type="GO" id="GO:0001217">
    <property type="term" value="F:DNA-binding transcription repressor activity"/>
    <property type="evidence" value="ECO:0007669"/>
    <property type="project" value="TreeGrafter"/>
</dbReference>
<dbReference type="Proteomes" id="UP000030512">
    <property type="component" value="Chromosome"/>
</dbReference>
<accession>A0A126T673</accession>
<dbReference type="KEGG" id="mdn:JT25_013980"/>
<dbReference type="SUPFAM" id="SSF81273">
    <property type="entry name" value="H-NS histone-like proteins"/>
    <property type="match status" value="1"/>
</dbReference>
<dbReference type="EMBL" id="CP014476">
    <property type="protein sequence ID" value="AMK77577.1"/>
    <property type="molecule type" value="Genomic_DNA"/>
</dbReference>
<evidence type="ECO:0000259" key="7">
    <source>
        <dbReference type="SMART" id="SM00528"/>
    </source>
</evidence>
<feature type="coiled-coil region" evidence="5">
    <location>
        <begin position="4"/>
        <end position="31"/>
    </location>
</feature>
<dbReference type="AlphaFoldDB" id="A0A126T673"/>
<dbReference type="Pfam" id="PF00816">
    <property type="entry name" value="Histone_HNS"/>
    <property type="match status" value="1"/>
</dbReference>
<dbReference type="OrthoDB" id="5297879at2"/>
<evidence type="ECO:0000256" key="1">
    <source>
        <dbReference type="ARBA" id="ARBA00004453"/>
    </source>
</evidence>
<keyword evidence="4" id="KW-0238">DNA-binding</keyword>
<dbReference type="PANTHER" id="PTHR38097">
    <property type="match status" value="1"/>
</dbReference>
<comment type="subcellular location">
    <subcellularLocation>
        <location evidence="1">Cytoplasm</location>
        <location evidence="1">Nucleoid</location>
    </subcellularLocation>
</comment>
<feature type="domain" description="DNA-binding protein H-NS-like C-terminal" evidence="7">
    <location>
        <begin position="62"/>
        <end position="106"/>
    </location>
</feature>
<dbReference type="GO" id="GO:0003681">
    <property type="term" value="F:bent DNA binding"/>
    <property type="evidence" value="ECO:0007669"/>
    <property type="project" value="TreeGrafter"/>
</dbReference>
<evidence type="ECO:0000313" key="9">
    <source>
        <dbReference type="Proteomes" id="UP000030512"/>
    </source>
</evidence>
<keyword evidence="9" id="KW-1185">Reference proteome</keyword>
<dbReference type="GO" id="GO:0009295">
    <property type="term" value="C:nucleoid"/>
    <property type="evidence" value="ECO:0007669"/>
    <property type="project" value="UniProtKB-SubCell"/>
</dbReference>
<gene>
    <name evidence="8" type="ORF">JT25_013980</name>
</gene>
<evidence type="ECO:0000256" key="6">
    <source>
        <dbReference type="SAM" id="MobiDB-lite"/>
    </source>
</evidence>
<comment type="similarity">
    <text evidence="2">Belongs to the histone-like protein H-NS family.</text>
</comment>
<dbReference type="GO" id="GO:0003680">
    <property type="term" value="F:minor groove of adenine-thymine-rich DNA binding"/>
    <property type="evidence" value="ECO:0007669"/>
    <property type="project" value="TreeGrafter"/>
</dbReference>
<dbReference type="InterPro" id="IPR027444">
    <property type="entry name" value="H-NS_C_dom"/>
</dbReference>
<proteinExistence type="inferred from homology"/>
<evidence type="ECO:0000313" key="8">
    <source>
        <dbReference type="EMBL" id="AMK77577.1"/>
    </source>
</evidence>
<dbReference type="SMART" id="SM00528">
    <property type="entry name" value="HNS"/>
    <property type="match status" value="1"/>
</dbReference>
<reference evidence="8 9" key="1">
    <citation type="journal article" date="2015" name="Environ. Microbiol.">
        <title>Methane oxidation coupled to nitrate reduction under hypoxia by the Gammaproteobacterium Methylomonas denitrificans, sp. nov. type strain FJG1.</title>
        <authorList>
            <person name="Kits K.D."/>
            <person name="Klotz M.G."/>
            <person name="Stein L.Y."/>
        </authorList>
    </citation>
    <scope>NUCLEOTIDE SEQUENCE [LARGE SCALE GENOMIC DNA]</scope>
    <source>
        <strain evidence="8 9">FJG1</strain>
    </source>
</reference>
<protein>
    <recommendedName>
        <fullName evidence="7">DNA-binding protein H-NS-like C-terminal domain-containing protein</fullName>
    </recommendedName>
</protein>
<sequence length="110" mass="12714">MATYSELQEQIKELQAEAERLRQEELHEVINDIKAKITLYNIKANELGFSDSSSNETKEDNKTKKKPLPAKYRSPDNANEWNGRGPKPKWFKDWITSGKDINDLAITHPE</sequence>
<dbReference type="STRING" id="1538553.JT25_013980"/>
<organism evidence="8 9">
    <name type="scientific">Methylomonas denitrificans</name>
    <dbReference type="NCBI Taxonomy" id="1538553"/>
    <lineage>
        <taxon>Bacteria</taxon>
        <taxon>Pseudomonadati</taxon>
        <taxon>Pseudomonadota</taxon>
        <taxon>Gammaproteobacteria</taxon>
        <taxon>Methylococcales</taxon>
        <taxon>Methylococcaceae</taxon>
        <taxon>Methylomonas</taxon>
    </lineage>
</organism>
<dbReference type="GO" id="GO:0005829">
    <property type="term" value="C:cytosol"/>
    <property type="evidence" value="ECO:0007669"/>
    <property type="project" value="TreeGrafter"/>
</dbReference>